<dbReference type="PANTHER" id="PTHR33406:SF12">
    <property type="entry name" value="BLR2997 PROTEIN"/>
    <property type="match status" value="1"/>
</dbReference>
<evidence type="ECO:0000256" key="4">
    <source>
        <dbReference type="ARBA" id="ARBA00022989"/>
    </source>
</evidence>
<feature type="transmembrane region" description="Helical" evidence="6">
    <location>
        <begin position="346"/>
        <end position="369"/>
    </location>
</feature>
<dbReference type="GO" id="GO:0022857">
    <property type="term" value="F:transmembrane transporter activity"/>
    <property type="evidence" value="ECO:0007669"/>
    <property type="project" value="InterPro"/>
</dbReference>
<evidence type="ECO:0000256" key="2">
    <source>
        <dbReference type="ARBA" id="ARBA00022475"/>
    </source>
</evidence>
<dbReference type="Gene3D" id="1.20.1640.10">
    <property type="entry name" value="Multidrug efflux transporter AcrB transmembrane domain"/>
    <property type="match status" value="2"/>
</dbReference>
<feature type="transmembrane region" description="Helical" evidence="6">
    <location>
        <begin position="274"/>
        <end position="295"/>
    </location>
</feature>
<feature type="transmembrane region" description="Helical" evidence="6">
    <location>
        <begin position="316"/>
        <end position="334"/>
    </location>
</feature>
<name>A0A1I2X5E6_9BACT</name>
<evidence type="ECO:0000313" key="8">
    <source>
        <dbReference type="EMBL" id="SFH08735.1"/>
    </source>
</evidence>
<dbReference type="AlphaFoldDB" id="A0A1I2X5E6"/>
<dbReference type="InterPro" id="IPR001036">
    <property type="entry name" value="Acrflvin-R"/>
</dbReference>
<evidence type="ECO:0000259" key="7">
    <source>
        <dbReference type="PROSITE" id="PS50156"/>
    </source>
</evidence>
<feature type="transmembrane region" description="Helical" evidence="6">
    <location>
        <begin position="397"/>
        <end position="416"/>
    </location>
</feature>
<organism evidence="8 9">
    <name type="scientific">Algoriphagus hitonicola</name>
    <dbReference type="NCBI Taxonomy" id="435880"/>
    <lineage>
        <taxon>Bacteria</taxon>
        <taxon>Pseudomonadati</taxon>
        <taxon>Bacteroidota</taxon>
        <taxon>Cytophagia</taxon>
        <taxon>Cytophagales</taxon>
        <taxon>Cyclobacteriaceae</taxon>
        <taxon>Algoriphagus</taxon>
    </lineage>
</organism>
<evidence type="ECO:0000313" key="9">
    <source>
        <dbReference type="Proteomes" id="UP000199642"/>
    </source>
</evidence>
<sequence>MKPNQQRPFFLFDYGKSAIRNKLWFGLALFLVLLALRPTPVFDYDFEQFFAQQDEDLTFYNEYKEKFGSDNDYLLTAFSSDSDFWEDEESIKRFVKLSDEIQELEGVDSVFSVFSVQIPRIGAFGVSFRPLIVQDEEEGLRLQGDLEEYRGKLISENGDSFLLLIRNQPSLSKEAGDRLYDEILAAFDRFEVKPIAVAGKIQTQGDFVELMQKEFGLFLGLSIGLIILLLSLIYRKLWIIISSVTVILLGMLLAFAVILLMGQKLALMSIMQPTIFLIVGLSACIHLLTHFINFLKKEIGFQKAIKITFEELTTPVWLTFLTTSLGFLSLYFTTVPALKNFGLSTGIGVLLMFFAIFLFLPGLLSLLGSKWKIQPFTRKNQLSLTPFFRLVLTNRKTILIVFFLISVSSLVLGSKLKINGFLLDNLPSDHPIQENFQYFDQGFRGSNPLEIYISVKDSSKSLLDYEVLKEIDAVENHLEKQLGSLTILSPNSLVKTLNQAQNQGDEKAYSLPSRGQFARLERILSRLPEKDKRQVLQNNNREGRISARTADLGSNRMGEIRKEFEAFVEEEIDGELLELRWTGTSFLIDKGHESVTWQMARGLGLAFLLVGAIAGYLFRSWRISLILLIPNVIPLIWMLGLMYFLGVEFKLTTAILFTVAFGIAVDDSIHFMSRLKMELAKGKSLFYAIKRTFLETGKAIILTSVVLVLGFAMLIFSQFGVTFYTGLLISSALLFALLADLILLPVLLLPMKKIISSKQKNQG</sequence>
<dbReference type="Proteomes" id="UP000199642">
    <property type="component" value="Unassembled WGS sequence"/>
</dbReference>
<dbReference type="OrthoDB" id="9805018at2"/>
<dbReference type="EMBL" id="FOPC01000016">
    <property type="protein sequence ID" value="SFH08735.1"/>
    <property type="molecule type" value="Genomic_DNA"/>
</dbReference>
<dbReference type="SUPFAM" id="SSF82866">
    <property type="entry name" value="Multidrug efflux transporter AcrB transmembrane domain"/>
    <property type="match status" value="2"/>
</dbReference>
<keyword evidence="4 6" id="KW-1133">Transmembrane helix</keyword>
<dbReference type="PROSITE" id="PS50156">
    <property type="entry name" value="SSD"/>
    <property type="match status" value="1"/>
</dbReference>
<evidence type="ECO:0000256" key="5">
    <source>
        <dbReference type="ARBA" id="ARBA00023136"/>
    </source>
</evidence>
<feature type="transmembrane region" description="Helical" evidence="6">
    <location>
        <begin position="727"/>
        <end position="749"/>
    </location>
</feature>
<reference evidence="9" key="1">
    <citation type="submission" date="2016-10" db="EMBL/GenBank/DDBJ databases">
        <authorList>
            <person name="Varghese N."/>
            <person name="Submissions S."/>
        </authorList>
    </citation>
    <scope>NUCLEOTIDE SEQUENCE [LARGE SCALE GENOMIC DNA]</scope>
    <source>
        <strain evidence="9">DSM 19315</strain>
    </source>
</reference>
<dbReference type="InterPro" id="IPR000731">
    <property type="entry name" value="SSD"/>
</dbReference>
<protein>
    <recommendedName>
        <fullName evidence="7">SSD domain-containing protein</fullName>
    </recommendedName>
</protein>
<dbReference type="Pfam" id="PF03176">
    <property type="entry name" value="MMPL"/>
    <property type="match status" value="2"/>
</dbReference>
<keyword evidence="5 6" id="KW-0472">Membrane</keyword>
<keyword evidence="3 6" id="KW-0812">Transmembrane</keyword>
<keyword evidence="2" id="KW-1003">Cell membrane</keyword>
<proteinExistence type="predicted"/>
<comment type="subcellular location">
    <subcellularLocation>
        <location evidence="1">Cell membrane</location>
        <topology evidence="1">Multi-pass membrane protein</topology>
    </subcellularLocation>
</comment>
<evidence type="ECO:0000256" key="1">
    <source>
        <dbReference type="ARBA" id="ARBA00004651"/>
    </source>
</evidence>
<dbReference type="STRING" id="435880.SAMN04487988_11656"/>
<keyword evidence="9" id="KW-1185">Reference proteome</keyword>
<feature type="domain" description="SSD" evidence="7">
    <location>
        <begin position="236"/>
        <end position="366"/>
    </location>
</feature>
<feature type="transmembrane region" description="Helical" evidence="6">
    <location>
        <begin position="599"/>
        <end position="618"/>
    </location>
</feature>
<feature type="transmembrane region" description="Helical" evidence="6">
    <location>
        <begin position="699"/>
        <end position="721"/>
    </location>
</feature>
<dbReference type="InterPro" id="IPR050545">
    <property type="entry name" value="Mycobact_MmpL"/>
</dbReference>
<gene>
    <name evidence="8" type="ORF">SAMN04487988_11656</name>
</gene>
<evidence type="ECO:0000256" key="6">
    <source>
        <dbReference type="SAM" id="Phobius"/>
    </source>
</evidence>
<feature type="transmembrane region" description="Helical" evidence="6">
    <location>
        <begin position="215"/>
        <end position="233"/>
    </location>
</feature>
<dbReference type="RefSeq" id="WP_092794022.1">
    <property type="nucleotide sequence ID" value="NZ_FOPC01000016.1"/>
</dbReference>
<feature type="transmembrane region" description="Helical" evidence="6">
    <location>
        <begin position="651"/>
        <end position="669"/>
    </location>
</feature>
<dbReference type="PRINTS" id="PR00702">
    <property type="entry name" value="ACRIFLAVINRP"/>
</dbReference>
<dbReference type="InterPro" id="IPR004869">
    <property type="entry name" value="MMPL_dom"/>
</dbReference>
<accession>A0A1I2X5E6</accession>
<feature type="transmembrane region" description="Helical" evidence="6">
    <location>
        <begin position="625"/>
        <end position="645"/>
    </location>
</feature>
<feature type="transmembrane region" description="Helical" evidence="6">
    <location>
        <begin position="240"/>
        <end position="262"/>
    </location>
</feature>
<dbReference type="PANTHER" id="PTHR33406">
    <property type="entry name" value="MEMBRANE PROTEIN MJ1562-RELATED"/>
    <property type="match status" value="1"/>
</dbReference>
<dbReference type="GO" id="GO:0005886">
    <property type="term" value="C:plasma membrane"/>
    <property type="evidence" value="ECO:0007669"/>
    <property type="project" value="UniProtKB-SubCell"/>
</dbReference>
<evidence type="ECO:0000256" key="3">
    <source>
        <dbReference type="ARBA" id="ARBA00022692"/>
    </source>
</evidence>